<dbReference type="EMBL" id="AP015043">
    <property type="protein sequence ID" value="BAT99799.1"/>
    <property type="molecule type" value="Genomic_DNA"/>
</dbReference>
<evidence type="ECO:0000313" key="5">
    <source>
        <dbReference type="Proteomes" id="UP000291084"/>
    </source>
</evidence>
<name>A0A0S3T3V6_PHAAN</name>
<dbReference type="InterPro" id="IPR051240">
    <property type="entry name" value="Mito_RNA-Proc/Resp"/>
</dbReference>
<accession>A0A0S3T3V6</accession>
<dbReference type="InterPro" id="IPR002885">
    <property type="entry name" value="PPR_rpt"/>
</dbReference>
<evidence type="ECO:0000256" key="1">
    <source>
        <dbReference type="ARBA" id="ARBA00007626"/>
    </source>
</evidence>
<dbReference type="NCBIfam" id="TIGR00756">
    <property type="entry name" value="PPR"/>
    <property type="match status" value="2"/>
</dbReference>
<keyword evidence="2" id="KW-0677">Repeat</keyword>
<organism evidence="4 5">
    <name type="scientific">Vigna angularis var. angularis</name>
    <dbReference type="NCBI Taxonomy" id="157739"/>
    <lineage>
        <taxon>Eukaryota</taxon>
        <taxon>Viridiplantae</taxon>
        <taxon>Streptophyta</taxon>
        <taxon>Embryophyta</taxon>
        <taxon>Tracheophyta</taxon>
        <taxon>Spermatophyta</taxon>
        <taxon>Magnoliopsida</taxon>
        <taxon>eudicotyledons</taxon>
        <taxon>Gunneridae</taxon>
        <taxon>Pentapetalae</taxon>
        <taxon>rosids</taxon>
        <taxon>fabids</taxon>
        <taxon>Fabales</taxon>
        <taxon>Fabaceae</taxon>
        <taxon>Papilionoideae</taxon>
        <taxon>50 kb inversion clade</taxon>
        <taxon>NPAAA clade</taxon>
        <taxon>indigoferoid/millettioid clade</taxon>
        <taxon>Phaseoleae</taxon>
        <taxon>Vigna</taxon>
    </lineage>
</organism>
<gene>
    <name evidence="4" type="primary">Vigan.10G131200</name>
    <name evidence="4" type="ORF">VIGAN_10131200</name>
</gene>
<dbReference type="Proteomes" id="UP000291084">
    <property type="component" value="Chromosome 10"/>
</dbReference>
<feature type="repeat" description="PPR" evidence="3">
    <location>
        <begin position="74"/>
        <end position="108"/>
    </location>
</feature>
<feature type="repeat" description="PPR" evidence="3">
    <location>
        <begin position="39"/>
        <end position="73"/>
    </location>
</feature>
<reference evidence="4 5" key="1">
    <citation type="journal article" date="2015" name="Sci. Rep.">
        <title>The power of single molecule real-time sequencing technology in the de novo assembly of a eukaryotic genome.</title>
        <authorList>
            <person name="Sakai H."/>
            <person name="Naito K."/>
            <person name="Ogiso-Tanaka E."/>
            <person name="Takahashi Y."/>
            <person name="Iseki K."/>
            <person name="Muto C."/>
            <person name="Satou K."/>
            <person name="Teruya K."/>
            <person name="Shiroma A."/>
            <person name="Shimoji M."/>
            <person name="Hirano T."/>
            <person name="Itoh T."/>
            <person name="Kaga A."/>
            <person name="Tomooka N."/>
        </authorList>
    </citation>
    <scope>NUCLEOTIDE SEQUENCE [LARGE SCALE GENOMIC DNA]</scope>
    <source>
        <strain evidence="5">cv. Shumari</strain>
    </source>
</reference>
<dbReference type="GO" id="GO:0003729">
    <property type="term" value="F:mRNA binding"/>
    <property type="evidence" value="ECO:0007669"/>
    <property type="project" value="TreeGrafter"/>
</dbReference>
<dbReference type="Gene3D" id="1.25.40.10">
    <property type="entry name" value="Tetratricopeptide repeat domain"/>
    <property type="match status" value="1"/>
</dbReference>
<evidence type="ECO:0000256" key="2">
    <source>
        <dbReference type="ARBA" id="ARBA00022737"/>
    </source>
</evidence>
<comment type="similarity">
    <text evidence="1">Belongs to the PPR family. P subfamily.</text>
</comment>
<dbReference type="PANTHER" id="PTHR47933">
    <property type="entry name" value="PENTATRICOPEPTIDE REPEAT-CONTAINING PROTEIN 1, MITOCHONDRIAL"/>
    <property type="match status" value="1"/>
</dbReference>
<dbReference type="AlphaFoldDB" id="A0A0S3T3V6"/>
<evidence type="ECO:0008006" key="6">
    <source>
        <dbReference type="Google" id="ProtNLM"/>
    </source>
</evidence>
<dbReference type="Pfam" id="PF13812">
    <property type="entry name" value="PPR_3"/>
    <property type="match status" value="2"/>
</dbReference>
<evidence type="ECO:0000256" key="3">
    <source>
        <dbReference type="PROSITE-ProRule" id="PRU00708"/>
    </source>
</evidence>
<dbReference type="InterPro" id="IPR011990">
    <property type="entry name" value="TPR-like_helical_dom_sf"/>
</dbReference>
<proteinExistence type="inferred from homology"/>
<protein>
    <recommendedName>
        <fullName evidence="6">Pentacotripeptide-repeat region of PRORP domain-containing protein</fullName>
    </recommendedName>
</protein>
<keyword evidence="5" id="KW-1185">Reference proteome</keyword>
<sequence>MFTATTACWRLCPRPGREERPDDALLVWKEMERKGCSPNRVAFMALIYGLCICKRPSAALHYLREMEQKEIKPDSFIYIALLSAFLSDMDLASAFEIFKEMVYSGFFPESHDKSYPVVMDAIDKFSKDHRTSSGMKVLSEEGKLPTHCLINVGL</sequence>
<evidence type="ECO:0000313" key="4">
    <source>
        <dbReference type="EMBL" id="BAT99799.1"/>
    </source>
</evidence>
<dbReference type="PROSITE" id="PS51375">
    <property type="entry name" value="PPR"/>
    <property type="match status" value="2"/>
</dbReference>
<dbReference type="PANTHER" id="PTHR47933:SF11">
    <property type="entry name" value="PENTATRICOPEPTIDE REPEAT-CONTAINING PROTEIN 2"/>
    <property type="match status" value="1"/>
</dbReference>